<dbReference type="InterPro" id="IPR002293">
    <property type="entry name" value="AA/rel_permease1"/>
</dbReference>
<evidence type="ECO:0000256" key="1">
    <source>
        <dbReference type="ARBA" id="ARBA00004141"/>
    </source>
</evidence>
<name>A0AAE1Q976_9EUCA</name>
<feature type="transmembrane region" description="Helical" evidence="5">
    <location>
        <begin position="50"/>
        <end position="71"/>
    </location>
</feature>
<evidence type="ECO:0000313" key="6">
    <source>
        <dbReference type="EMBL" id="KAK4321007.1"/>
    </source>
</evidence>
<dbReference type="GO" id="GO:0015179">
    <property type="term" value="F:L-amino acid transmembrane transporter activity"/>
    <property type="evidence" value="ECO:0007669"/>
    <property type="project" value="TreeGrafter"/>
</dbReference>
<gene>
    <name evidence="6" type="ORF">Pmani_008173</name>
</gene>
<accession>A0AAE1Q976</accession>
<dbReference type="FunFam" id="1.20.1740.10:FF:000092">
    <property type="entry name" value="Putative L-type amino acid transporter 1-like protein MLAS"/>
    <property type="match status" value="1"/>
</dbReference>
<proteinExistence type="predicted"/>
<evidence type="ECO:0000256" key="3">
    <source>
        <dbReference type="ARBA" id="ARBA00022989"/>
    </source>
</evidence>
<sequence>MADVEVSRERVVLKRKVTLVNGVSIIVGSIIGSGVFVSPGGVLQSAGTPGSALIIWALCGVFCLLGALCFGELGTMLPAAGGEYAYILQAFGSVPAFITLWVNVVVIRPATQAVVALTFAEYSLALSFPTCSPPRLAVVVLAAAALCE</sequence>
<comment type="caution">
    <text evidence="6">The sequence shown here is derived from an EMBL/GenBank/DDBJ whole genome shotgun (WGS) entry which is preliminary data.</text>
</comment>
<reference evidence="6" key="1">
    <citation type="submission" date="2023-11" db="EMBL/GenBank/DDBJ databases">
        <title>Genome assemblies of two species of porcelain crab, Petrolisthes cinctipes and Petrolisthes manimaculis (Anomura: Porcellanidae).</title>
        <authorList>
            <person name="Angst P."/>
        </authorList>
    </citation>
    <scope>NUCLEOTIDE SEQUENCE</scope>
    <source>
        <strain evidence="6">PB745_02</strain>
        <tissue evidence="6">Gill</tissue>
    </source>
</reference>
<keyword evidence="2 5" id="KW-0812">Transmembrane</keyword>
<feature type="transmembrane region" description="Helical" evidence="5">
    <location>
        <begin position="83"/>
        <end position="102"/>
    </location>
</feature>
<evidence type="ECO:0000256" key="2">
    <source>
        <dbReference type="ARBA" id="ARBA00022692"/>
    </source>
</evidence>
<keyword evidence="3 5" id="KW-1133">Transmembrane helix</keyword>
<dbReference type="PANTHER" id="PTHR11785">
    <property type="entry name" value="AMINO ACID TRANSPORTER"/>
    <property type="match status" value="1"/>
</dbReference>
<keyword evidence="7" id="KW-1185">Reference proteome</keyword>
<dbReference type="InterPro" id="IPR050598">
    <property type="entry name" value="AminoAcid_Transporter"/>
</dbReference>
<dbReference type="Proteomes" id="UP001292094">
    <property type="component" value="Unassembled WGS sequence"/>
</dbReference>
<feature type="transmembrane region" description="Helical" evidence="5">
    <location>
        <begin position="17"/>
        <end position="38"/>
    </location>
</feature>
<dbReference type="PANTHER" id="PTHR11785:SF528">
    <property type="entry name" value="AMINO ACID TRANSPORTER PROTEIN JHI-21"/>
    <property type="match status" value="1"/>
</dbReference>
<dbReference type="GO" id="GO:0016020">
    <property type="term" value="C:membrane"/>
    <property type="evidence" value="ECO:0007669"/>
    <property type="project" value="UniProtKB-SubCell"/>
</dbReference>
<organism evidence="6 7">
    <name type="scientific">Petrolisthes manimaculis</name>
    <dbReference type="NCBI Taxonomy" id="1843537"/>
    <lineage>
        <taxon>Eukaryota</taxon>
        <taxon>Metazoa</taxon>
        <taxon>Ecdysozoa</taxon>
        <taxon>Arthropoda</taxon>
        <taxon>Crustacea</taxon>
        <taxon>Multicrustacea</taxon>
        <taxon>Malacostraca</taxon>
        <taxon>Eumalacostraca</taxon>
        <taxon>Eucarida</taxon>
        <taxon>Decapoda</taxon>
        <taxon>Pleocyemata</taxon>
        <taxon>Anomura</taxon>
        <taxon>Galatheoidea</taxon>
        <taxon>Porcellanidae</taxon>
        <taxon>Petrolisthes</taxon>
    </lineage>
</organism>
<protein>
    <submittedName>
        <fullName evidence="6">Uncharacterized protein</fullName>
    </submittedName>
</protein>
<dbReference type="AlphaFoldDB" id="A0AAE1Q976"/>
<evidence type="ECO:0000313" key="7">
    <source>
        <dbReference type="Proteomes" id="UP001292094"/>
    </source>
</evidence>
<evidence type="ECO:0000256" key="4">
    <source>
        <dbReference type="ARBA" id="ARBA00023136"/>
    </source>
</evidence>
<evidence type="ECO:0000256" key="5">
    <source>
        <dbReference type="SAM" id="Phobius"/>
    </source>
</evidence>
<dbReference type="Pfam" id="PF13520">
    <property type="entry name" value="AA_permease_2"/>
    <property type="match status" value="1"/>
</dbReference>
<dbReference type="Gene3D" id="1.20.1740.10">
    <property type="entry name" value="Amino acid/polyamine transporter I"/>
    <property type="match status" value="1"/>
</dbReference>
<comment type="subcellular location">
    <subcellularLocation>
        <location evidence="1">Membrane</location>
        <topology evidence="1">Multi-pass membrane protein</topology>
    </subcellularLocation>
</comment>
<keyword evidence="4 5" id="KW-0472">Membrane</keyword>
<dbReference type="EMBL" id="JAWZYT010000626">
    <property type="protein sequence ID" value="KAK4321007.1"/>
    <property type="molecule type" value="Genomic_DNA"/>
</dbReference>